<evidence type="ECO:0000256" key="6">
    <source>
        <dbReference type="ARBA" id="ARBA00023136"/>
    </source>
</evidence>
<evidence type="ECO:0000256" key="4">
    <source>
        <dbReference type="ARBA" id="ARBA00022692"/>
    </source>
</evidence>
<dbReference type="AlphaFoldDB" id="A0A6L6HUM8"/>
<keyword evidence="2" id="KW-0813">Transport</keyword>
<dbReference type="GO" id="GO:0022857">
    <property type="term" value="F:transmembrane transporter activity"/>
    <property type="evidence" value="ECO:0007669"/>
    <property type="project" value="InterPro"/>
</dbReference>
<evidence type="ECO:0000256" key="2">
    <source>
        <dbReference type="ARBA" id="ARBA00022448"/>
    </source>
</evidence>
<dbReference type="InterPro" id="IPR037185">
    <property type="entry name" value="EmrE-like"/>
</dbReference>
<evidence type="ECO:0000256" key="9">
    <source>
        <dbReference type="RuleBase" id="RU003942"/>
    </source>
</evidence>
<dbReference type="GO" id="GO:0005886">
    <property type="term" value="C:plasma membrane"/>
    <property type="evidence" value="ECO:0007669"/>
    <property type="project" value="UniProtKB-SubCell"/>
</dbReference>
<dbReference type="SUPFAM" id="SSF103481">
    <property type="entry name" value="Multidrug resistance efflux transporter EmrE"/>
    <property type="match status" value="1"/>
</dbReference>
<dbReference type="RefSeq" id="WP_154766088.1">
    <property type="nucleotide sequence ID" value="NZ_WMBT01000023.1"/>
</dbReference>
<evidence type="ECO:0000256" key="7">
    <source>
        <dbReference type="ARBA" id="ARBA00038151"/>
    </source>
</evidence>
<dbReference type="PANTHER" id="PTHR30561:SF0">
    <property type="entry name" value="GUANIDINIUM EXPORTER"/>
    <property type="match status" value="1"/>
</dbReference>
<keyword evidence="4 9" id="KW-0812">Transmembrane</keyword>
<keyword evidence="5 10" id="KW-1133">Transmembrane helix</keyword>
<dbReference type="PANTHER" id="PTHR30561">
    <property type="entry name" value="SMR FAMILY PROTON-DEPENDENT DRUG EFFLUX TRANSPORTER SUGE"/>
    <property type="match status" value="1"/>
</dbReference>
<organism evidence="11 12">
    <name type="scientific">Paracoccus lichenicola</name>
    <dbReference type="NCBI Taxonomy" id="2665644"/>
    <lineage>
        <taxon>Bacteria</taxon>
        <taxon>Pseudomonadati</taxon>
        <taxon>Pseudomonadota</taxon>
        <taxon>Alphaproteobacteria</taxon>
        <taxon>Rhodobacterales</taxon>
        <taxon>Paracoccaceae</taxon>
        <taxon>Paracoccus</taxon>
    </lineage>
</organism>
<proteinExistence type="inferred from homology"/>
<dbReference type="InterPro" id="IPR000390">
    <property type="entry name" value="Small_drug/metabolite_transptr"/>
</dbReference>
<keyword evidence="6 10" id="KW-0472">Membrane</keyword>
<feature type="transmembrane region" description="Helical" evidence="10">
    <location>
        <begin position="59"/>
        <end position="79"/>
    </location>
</feature>
<dbReference type="EMBL" id="WMBT01000023">
    <property type="protein sequence ID" value="MTE02020.1"/>
    <property type="molecule type" value="Genomic_DNA"/>
</dbReference>
<keyword evidence="12" id="KW-1185">Reference proteome</keyword>
<evidence type="ECO:0000256" key="1">
    <source>
        <dbReference type="ARBA" id="ARBA00004651"/>
    </source>
</evidence>
<name>A0A6L6HUM8_9RHOB</name>
<dbReference type="Pfam" id="PF00893">
    <property type="entry name" value="Multi_Drug_Res"/>
    <property type="match status" value="1"/>
</dbReference>
<dbReference type="Gene3D" id="1.10.3730.20">
    <property type="match status" value="1"/>
</dbReference>
<dbReference type="InterPro" id="IPR045324">
    <property type="entry name" value="Small_multidrug_res"/>
</dbReference>
<feature type="transmembrane region" description="Helical" evidence="10">
    <location>
        <begin position="85"/>
        <end position="103"/>
    </location>
</feature>
<reference evidence="11 12" key="1">
    <citation type="submission" date="2019-11" db="EMBL/GenBank/DDBJ databases">
        <authorList>
            <person name="Lang L."/>
        </authorList>
    </citation>
    <scope>NUCLEOTIDE SEQUENCE [LARGE SCALE GENOMIC DNA]</scope>
    <source>
        <strain evidence="11 12">YIM 132242</strain>
    </source>
</reference>
<accession>A0A6L6HUM8</accession>
<feature type="transmembrane region" description="Helical" evidence="10">
    <location>
        <begin position="27"/>
        <end position="47"/>
    </location>
</feature>
<comment type="caution">
    <text evidence="11">The sequence shown here is derived from an EMBL/GenBank/DDBJ whole genome shotgun (WGS) entry which is preliminary data.</text>
</comment>
<evidence type="ECO:0000256" key="8">
    <source>
        <dbReference type="ARBA" id="ARBA00039168"/>
    </source>
</evidence>
<comment type="subcellular location">
    <subcellularLocation>
        <location evidence="1 9">Cell membrane</location>
        <topology evidence="1 9">Multi-pass membrane protein</topology>
    </subcellularLocation>
</comment>
<dbReference type="GO" id="GO:1990961">
    <property type="term" value="P:xenobiotic detoxification by transmembrane export across the plasma membrane"/>
    <property type="evidence" value="ECO:0007669"/>
    <property type="project" value="UniProtKB-ARBA"/>
</dbReference>
<protein>
    <recommendedName>
        <fullName evidence="8">Guanidinium exporter</fullName>
    </recommendedName>
</protein>
<evidence type="ECO:0000313" key="11">
    <source>
        <dbReference type="EMBL" id="MTE02020.1"/>
    </source>
</evidence>
<evidence type="ECO:0000313" key="12">
    <source>
        <dbReference type="Proteomes" id="UP000481417"/>
    </source>
</evidence>
<evidence type="ECO:0000256" key="3">
    <source>
        <dbReference type="ARBA" id="ARBA00022475"/>
    </source>
</evidence>
<evidence type="ECO:0000256" key="5">
    <source>
        <dbReference type="ARBA" id="ARBA00022989"/>
    </source>
</evidence>
<dbReference type="FunFam" id="1.10.3730.20:FF:000001">
    <property type="entry name" value="Quaternary ammonium compound resistance transporter SugE"/>
    <property type="match status" value="1"/>
</dbReference>
<dbReference type="Proteomes" id="UP000481417">
    <property type="component" value="Unassembled WGS sequence"/>
</dbReference>
<comment type="similarity">
    <text evidence="7">Belongs to the drug/metabolite transporter (DMT) superfamily. Small multidrug resistance (SMR) (TC 2.A.7.1) family. Gdx/SugE subfamily.</text>
</comment>
<evidence type="ECO:0000256" key="10">
    <source>
        <dbReference type="SAM" id="Phobius"/>
    </source>
</evidence>
<keyword evidence="3" id="KW-1003">Cell membrane</keyword>
<sequence>MAWFFLVLAGLLEIVWATAMKQSAGFTRILPTVIMVVAMIASFWLLAVAMRTLPLGTSYTVWVGIGAVGAFIVGIALFGEPVTPVRLLAAGLIVAGIVTMKLAS</sequence>
<gene>
    <name evidence="11" type="ORF">GIY56_17160</name>
</gene>